<evidence type="ECO:0000313" key="2">
    <source>
        <dbReference type="Proteomes" id="UP000295416"/>
    </source>
</evidence>
<proteinExistence type="predicted"/>
<dbReference type="OrthoDB" id="1707979at2"/>
<protein>
    <submittedName>
        <fullName evidence="1">Uncharacterized protein DUF669</fullName>
    </submittedName>
</protein>
<reference evidence="1 2" key="1">
    <citation type="submission" date="2019-03" db="EMBL/GenBank/DDBJ databases">
        <title>Genomic Encyclopedia of Type Strains, Phase IV (KMG-IV): sequencing the most valuable type-strain genomes for metagenomic binning, comparative biology and taxonomic classification.</title>
        <authorList>
            <person name="Goeker M."/>
        </authorList>
    </citation>
    <scope>NUCLEOTIDE SEQUENCE [LARGE SCALE GENOMIC DNA]</scope>
    <source>
        <strain evidence="1 2">DSM 19377</strain>
    </source>
</reference>
<dbReference type="Pfam" id="PF05037">
    <property type="entry name" value="DUF669"/>
    <property type="match status" value="1"/>
</dbReference>
<gene>
    <name evidence="1" type="ORF">EV207_101136</name>
</gene>
<dbReference type="EMBL" id="SLXK01000001">
    <property type="protein sequence ID" value="TCP32158.1"/>
    <property type="molecule type" value="Genomic_DNA"/>
</dbReference>
<organism evidence="1 2">
    <name type="scientific">Scopulibacillus darangshiensis</name>
    <dbReference type="NCBI Taxonomy" id="442528"/>
    <lineage>
        <taxon>Bacteria</taxon>
        <taxon>Bacillati</taxon>
        <taxon>Bacillota</taxon>
        <taxon>Bacilli</taxon>
        <taxon>Bacillales</taxon>
        <taxon>Sporolactobacillaceae</taxon>
        <taxon>Scopulibacillus</taxon>
    </lineage>
</organism>
<sequence length="144" mass="16406">MFKIDHSQVKEFEPIKPGEYEVIPVNYELKTAKSGSNMVVVDYEIRSDVDQPNQGQKILYDNFVVTENSMWRFQSASKAAQFPDGVEFSSYKEWADAFINKPLRVVVGEQDGNNGKKYPQVNVFKESEAAPMEQVNISESDVPF</sequence>
<dbReference type="RefSeq" id="WP_132742671.1">
    <property type="nucleotide sequence ID" value="NZ_SLXK01000001.1"/>
</dbReference>
<accession>A0A4R2PCK9</accession>
<keyword evidence="2" id="KW-1185">Reference proteome</keyword>
<comment type="caution">
    <text evidence="1">The sequence shown here is derived from an EMBL/GenBank/DDBJ whole genome shotgun (WGS) entry which is preliminary data.</text>
</comment>
<evidence type="ECO:0000313" key="1">
    <source>
        <dbReference type="EMBL" id="TCP32158.1"/>
    </source>
</evidence>
<dbReference type="AlphaFoldDB" id="A0A4R2PCK9"/>
<name>A0A4R2PCK9_9BACL</name>
<dbReference type="Proteomes" id="UP000295416">
    <property type="component" value="Unassembled WGS sequence"/>
</dbReference>
<dbReference type="InterPro" id="IPR007731">
    <property type="entry name" value="DUF669"/>
</dbReference>